<evidence type="ECO:0000256" key="3">
    <source>
        <dbReference type="ARBA" id="ARBA00022553"/>
    </source>
</evidence>
<dbReference type="InterPro" id="IPR016035">
    <property type="entry name" value="Acyl_Trfase/lysoPLipase"/>
</dbReference>
<dbReference type="Pfam" id="PF00550">
    <property type="entry name" value="PP-binding"/>
    <property type="match status" value="1"/>
</dbReference>
<dbReference type="GO" id="GO:0006633">
    <property type="term" value="P:fatty acid biosynthetic process"/>
    <property type="evidence" value="ECO:0007669"/>
    <property type="project" value="TreeGrafter"/>
</dbReference>
<proteinExistence type="predicted"/>
<dbReference type="PANTHER" id="PTHR43775">
    <property type="entry name" value="FATTY ACID SYNTHASE"/>
    <property type="match status" value="1"/>
</dbReference>
<reference evidence="8" key="1">
    <citation type="submission" date="2022-11" db="UniProtKB">
        <authorList>
            <consortium name="WormBaseParasite"/>
        </authorList>
    </citation>
    <scope>IDENTIFICATION</scope>
</reference>
<evidence type="ECO:0000259" key="5">
    <source>
        <dbReference type="Pfam" id="PF00550"/>
    </source>
</evidence>
<dbReference type="PANTHER" id="PTHR43775:SF37">
    <property type="entry name" value="SI:DKEY-61P9.11"/>
    <property type="match status" value="1"/>
</dbReference>
<keyword evidence="3" id="KW-0597">Phosphoprotein</keyword>
<dbReference type="InterPro" id="IPR009081">
    <property type="entry name" value="PP-bd_ACP"/>
</dbReference>
<feature type="domain" description="Thioesterase" evidence="6">
    <location>
        <begin position="442"/>
        <end position="549"/>
    </location>
</feature>
<dbReference type="AlphaFoldDB" id="A0A915P5T2"/>
<dbReference type="GO" id="GO:0004312">
    <property type="term" value="F:fatty acid synthase activity"/>
    <property type="evidence" value="ECO:0007669"/>
    <property type="project" value="TreeGrafter"/>
</dbReference>
<evidence type="ECO:0000256" key="4">
    <source>
        <dbReference type="SAM" id="MobiDB-lite"/>
    </source>
</evidence>
<dbReference type="Gene3D" id="3.40.366.10">
    <property type="entry name" value="Malonyl-Coenzyme A Acyl Carrier Protein, domain 2"/>
    <property type="match status" value="1"/>
</dbReference>
<dbReference type="WBParaSite" id="scf7180000424061.g12172">
    <property type="protein sequence ID" value="scf7180000424061.g12172"/>
    <property type="gene ID" value="scf7180000424061.g12172"/>
</dbReference>
<dbReference type="SUPFAM" id="SSF47336">
    <property type="entry name" value="ACP-like"/>
    <property type="match status" value="1"/>
</dbReference>
<protein>
    <recommendedName>
        <fullName evidence="1">oleoyl-[acyl-carrier-protein] hydrolase</fullName>
        <ecNumber evidence="1">3.1.2.14</ecNumber>
    </recommendedName>
</protein>
<dbReference type="Pfam" id="PF00975">
    <property type="entry name" value="Thioesterase"/>
    <property type="match status" value="1"/>
</dbReference>
<dbReference type="InterPro" id="IPR050091">
    <property type="entry name" value="PKS_NRPS_Biosynth_Enz"/>
</dbReference>
<sequence>MIEFSKPETEPSSLKQLELPQPVYLSACLSPTISVYVGKPSIIEKLARREFKEENNQKIISTKILEKINFGYHSKQFMAPILEEFKFSLLKLFNKKIKVLEEIVLSNLNGKELINLDIPEYLTRQLSKPVRLDFLLRDYPHISLILEIGPPGILPQLLKETEDDMEINLDKKIKVINTMERERRFTGEIKEEPPQLLKAIAQIWQNGYSVNFNLLFNSYNEEWDSKMPGYNFDYLELNPSKEGMLVPFNLSTKNKGNERVIVDGENKIIKDKQENLNVKLKGGGLTKEKLTEIVVKTWNDYMPFASGEAEGEKNFILSGGNSIQAAQISWELSKQLNISYGQLSIELIFKYPKIGDFIEEIWKIIKNKEENEDFDQEGKNKNLTKNLEENERETSNKLEAKLIITQTTEQKDANNFQTFFPLFLPLRNETTKNLNNQKLLNIFCIHPISGSAILYRHLAGILPLWANVVGVQYAFEADSLINKASSLRELAKYYAEKIEDYTKEAPLLLIGHSLGGVLAYEIALILNQKYLKCSSSLRIPLIIMFDSWAVGQELICPKKAKQFVLDRFNHFSIHQRNSLSIGAEKLAGFLRTHKFNANIEPSPEIWLFTAAKKIKLVFSDYIGGSVDEGWACLTKRLNLIKCEDVDHDSILDLDCLKKRSKILEELCEKVIELNN</sequence>
<evidence type="ECO:0000259" key="6">
    <source>
        <dbReference type="Pfam" id="PF00975"/>
    </source>
</evidence>
<dbReference type="InterPro" id="IPR029058">
    <property type="entry name" value="AB_hydrolase_fold"/>
</dbReference>
<dbReference type="Proteomes" id="UP000887560">
    <property type="component" value="Unplaced"/>
</dbReference>
<dbReference type="InterPro" id="IPR001227">
    <property type="entry name" value="Ac_transferase_dom_sf"/>
</dbReference>
<dbReference type="InterPro" id="IPR036736">
    <property type="entry name" value="ACP-like_sf"/>
</dbReference>
<organism evidence="7 8">
    <name type="scientific">Meloidogyne floridensis</name>
    <dbReference type="NCBI Taxonomy" id="298350"/>
    <lineage>
        <taxon>Eukaryota</taxon>
        <taxon>Metazoa</taxon>
        <taxon>Ecdysozoa</taxon>
        <taxon>Nematoda</taxon>
        <taxon>Chromadorea</taxon>
        <taxon>Rhabditida</taxon>
        <taxon>Tylenchina</taxon>
        <taxon>Tylenchomorpha</taxon>
        <taxon>Tylenchoidea</taxon>
        <taxon>Meloidogynidae</taxon>
        <taxon>Meloidogyninae</taxon>
        <taxon>Meloidogyne</taxon>
    </lineage>
</organism>
<keyword evidence="2" id="KW-0596">Phosphopantetheine</keyword>
<dbReference type="SUPFAM" id="SSF53474">
    <property type="entry name" value="alpha/beta-Hydrolases"/>
    <property type="match status" value="1"/>
</dbReference>
<accession>A0A915P5T2</accession>
<evidence type="ECO:0000256" key="1">
    <source>
        <dbReference type="ARBA" id="ARBA00012480"/>
    </source>
</evidence>
<dbReference type="EC" id="3.1.2.14" evidence="1"/>
<dbReference type="PROSITE" id="PS00012">
    <property type="entry name" value="PHOSPHOPANTETHEINE"/>
    <property type="match status" value="1"/>
</dbReference>
<evidence type="ECO:0000313" key="8">
    <source>
        <dbReference type="WBParaSite" id="scf7180000424061.g12172"/>
    </source>
</evidence>
<dbReference type="InterPro" id="IPR006162">
    <property type="entry name" value="Ppantetheine_attach_site"/>
</dbReference>
<keyword evidence="7" id="KW-1185">Reference proteome</keyword>
<feature type="region of interest" description="Disordered" evidence="4">
    <location>
        <begin position="373"/>
        <end position="392"/>
    </location>
</feature>
<feature type="domain" description="Carrier" evidence="5">
    <location>
        <begin position="310"/>
        <end position="360"/>
    </location>
</feature>
<name>A0A915P5T2_9BILA</name>
<feature type="compositionally biased region" description="Basic and acidic residues" evidence="4">
    <location>
        <begin position="376"/>
        <end position="392"/>
    </location>
</feature>
<evidence type="ECO:0000313" key="7">
    <source>
        <dbReference type="Proteomes" id="UP000887560"/>
    </source>
</evidence>
<evidence type="ECO:0000256" key="2">
    <source>
        <dbReference type="ARBA" id="ARBA00022450"/>
    </source>
</evidence>
<dbReference type="InterPro" id="IPR001031">
    <property type="entry name" value="Thioesterase"/>
</dbReference>
<dbReference type="Gene3D" id="3.40.50.1820">
    <property type="entry name" value="alpha/beta hydrolase"/>
    <property type="match status" value="1"/>
</dbReference>
<dbReference type="SUPFAM" id="SSF52151">
    <property type="entry name" value="FabD/lysophospholipase-like"/>
    <property type="match status" value="1"/>
</dbReference>
<dbReference type="GO" id="GO:0016297">
    <property type="term" value="F:fatty acyl-[ACP] hydrolase activity"/>
    <property type="evidence" value="ECO:0007669"/>
    <property type="project" value="UniProtKB-EC"/>
</dbReference>